<dbReference type="Gene3D" id="2.40.50.100">
    <property type="match status" value="1"/>
</dbReference>
<dbReference type="PRINTS" id="PR01490">
    <property type="entry name" value="RTXTOXIND"/>
</dbReference>
<dbReference type="EMBL" id="JAHHHW010000103">
    <property type="protein sequence ID" value="MBW4433354.1"/>
    <property type="molecule type" value="Genomic_DNA"/>
</dbReference>
<sequence length="516" mass="58402">MANLSNNLPSISANNQTNGRRNYRSAEDHEFEQATFPETEGNDWYYGTEELLDALPKRWTRSSLYFLMSFAVVVLPWTAFSRVDETGNARGRIEPLGKTRKLDSQVGGSVVAVKVKEGDTVRTGQVLVELESDVLRTDLQQAKTKLEGYQNRLVQFELLKNQIVLTNSVQEQQNKSQELEKLSQIYQAQQELGAKESTYNSQKIEKLALVDQARQNIYSTEAIHKLANSRLDQDQKEAERYEKLQNQGVVPQIKVIELDKEAQESQQLQEKAQSDAKQAELRYKEETSRYQTVINQAKAEIQQAKLRLQEQRSSYNSVVEAGKIAVLKNQQQLKDLQSQVAELRSLIAQSRSEILSLNLQLQQRIIRSPINGVIYELPIEKPGAVVQAGQEVAQIAPSNSDYILKAQMPSQESGFLKVGMPVKMKFDAYPFQDYGVVEGQVRWVSPDSKIVETPQGNIEVFDVEVTLDKPYIQAGDKRIILTPGQTATAEVIVRQRRLADFILDPFKKLEKGGLEL</sequence>
<evidence type="ECO:0000256" key="3">
    <source>
        <dbReference type="ARBA" id="ARBA00022692"/>
    </source>
</evidence>
<dbReference type="InterPro" id="IPR058982">
    <property type="entry name" value="Beta-barrel_AprE"/>
</dbReference>
<dbReference type="InterPro" id="IPR050739">
    <property type="entry name" value="MFP"/>
</dbReference>
<evidence type="ECO:0000256" key="6">
    <source>
        <dbReference type="SAM" id="Coils"/>
    </source>
</evidence>
<evidence type="ECO:0000259" key="8">
    <source>
        <dbReference type="Pfam" id="PF25973"/>
    </source>
</evidence>
<evidence type="ECO:0000256" key="2">
    <source>
        <dbReference type="ARBA" id="ARBA00009477"/>
    </source>
</evidence>
<organism evidence="10 11">
    <name type="scientific">Pelatocladus maniniholoensis HA4357-MV3</name>
    <dbReference type="NCBI Taxonomy" id="1117104"/>
    <lineage>
        <taxon>Bacteria</taxon>
        <taxon>Bacillati</taxon>
        <taxon>Cyanobacteriota</taxon>
        <taxon>Cyanophyceae</taxon>
        <taxon>Nostocales</taxon>
        <taxon>Nostocaceae</taxon>
        <taxon>Pelatocladus</taxon>
    </lineage>
</organism>
<dbReference type="PANTHER" id="PTHR30386:SF26">
    <property type="entry name" value="TRANSPORT PROTEIN COMB"/>
    <property type="match status" value="1"/>
</dbReference>
<comment type="caution">
    <text evidence="10">The sequence shown here is derived from an EMBL/GenBank/DDBJ whole genome shotgun (WGS) entry which is preliminary data.</text>
</comment>
<keyword evidence="6" id="KW-0175">Coiled coil</keyword>
<dbReference type="Gene3D" id="1.10.287.470">
    <property type="entry name" value="Helix hairpin bin"/>
    <property type="match status" value="1"/>
</dbReference>
<feature type="compositionally biased region" description="Polar residues" evidence="7">
    <location>
        <begin position="1"/>
        <end position="20"/>
    </location>
</feature>
<evidence type="ECO:0000313" key="10">
    <source>
        <dbReference type="EMBL" id="MBW4433354.1"/>
    </source>
</evidence>
<dbReference type="PANTHER" id="PTHR30386">
    <property type="entry name" value="MEMBRANE FUSION SUBUNIT OF EMRAB-TOLC MULTIDRUG EFFLUX PUMP"/>
    <property type="match status" value="1"/>
</dbReference>
<evidence type="ECO:0000259" key="9">
    <source>
        <dbReference type="Pfam" id="PF26002"/>
    </source>
</evidence>
<keyword evidence="3" id="KW-0812">Transmembrane</keyword>
<reference evidence="10" key="1">
    <citation type="submission" date="2021-05" db="EMBL/GenBank/DDBJ databases">
        <authorList>
            <person name="Pietrasiak N."/>
            <person name="Ward R."/>
            <person name="Stajich J.E."/>
            <person name="Kurbessoian T."/>
        </authorList>
    </citation>
    <scope>NUCLEOTIDE SEQUENCE</scope>
    <source>
        <strain evidence="10">HA4357-MV3</strain>
    </source>
</reference>
<dbReference type="Proteomes" id="UP000813215">
    <property type="component" value="Unassembled WGS sequence"/>
</dbReference>
<keyword evidence="5" id="KW-0472">Membrane</keyword>
<comment type="similarity">
    <text evidence="2">Belongs to the membrane fusion protein (MFP) (TC 8.A.1) family.</text>
</comment>
<evidence type="ECO:0000256" key="5">
    <source>
        <dbReference type="ARBA" id="ARBA00023136"/>
    </source>
</evidence>
<comment type="subcellular location">
    <subcellularLocation>
        <location evidence="1">Membrane</location>
        <topology evidence="1">Single-pass membrane protein</topology>
    </subcellularLocation>
</comment>
<feature type="domain" description="CzcB-like barrel-sandwich hybrid" evidence="8">
    <location>
        <begin position="101"/>
        <end position="396"/>
    </location>
</feature>
<feature type="region of interest" description="Disordered" evidence="7">
    <location>
        <begin position="1"/>
        <end position="34"/>
    </location>
</feature>
<dbReference type="Pfam" id="PF25973">
    <property type="entry name" value="BSH_CzcB"/>
    <property type="match status" value="1"/>
</dbReference>
<evidence type="ECO:0000256" key="7">
    <source>
        <dbReference type="SAM" id="MobiDB-lite"/>
    </source>
</evidence>
<name>A0A9E3H9A8_9NOST</name>
<feature type="coiled-coil region" evidence="6">
    <location>
        <begin position="224"/>
        <end position="353"/>
    </location>
</feature>
<dbReference type="Pfam" id="PF26002">
    <property type="entry name" value="Beta-barrel_AprE"/>
    <property type="match status" value="1"/>
</dbReference>
<evidence type="ECO:0000256" key="1">
    <source>
        <dbReference type="ARBA" id="ARBA00004167"/>
    </source>
</evidence>
<protein>
    <submittedName>
        <fullName evidence="10">HlyD family efflux transporter periplasmic adaptor subunit</fullName>
    </submittedName>
</protein>
<feature type="domain" description="AprE-like beta-barrel" evidence="9">
    <location>
        <begin position="403"/>
        <end position="492"/>
    </location>
</feature>
<keyword evidence="4" id="KW-1133">Transmembrane helix</keyword>
<dbReference type="SUPFAM" id="SSF111369">
    <property type="entry name" value="HlyD-like secretion proteins"/>
    <property type="match status" value="1"/>
</dbReference>
<dbReference type="InterPro" id="IPR058647">
    <property type="entry name" value="BSH_CzcB-like"/>
</dbReference>
<evidence type="ECO:0000313" key="11">
    <source>
        <dbReference type="Proteomes" id="UP000813215"/>
    </source>
</evidence>
<feature type="coiled-coil region" evidence="6">
    <location>
        <begin position="132"/>
        <end position="189"/>
    </location>
</feature>
<accession>A0A9E3H9A8</accession>
<gene>
    <name evidence="10" type="ORF">KME28_16930</name>
</gene>
<dbReference type="Gene3D" id="2.40.30.170">
    <property type="match status" value="1"/>
</dbReference>
<evidence type="ECO:0000256" key="4">
    <source>
        <dbReference type="ARBA" id="ARBA00022989"/>
    </source>
</evidence>
<proteinExistence type="inferred from homology"/>
<dbReference type="AlphaFoldDB" id="A0A9E3H9A8"/>
<dbReference type="GO" id="GO:0016020">
    <property type="term" value="C:membrane"/>
    <property type="evidence" value="ECO:0007669"/>
    <property type="project" value="UniProtKB-SubCell"/>
</dbReference>
<reference evidence="10" key="2">
    <citation type="journal article" date="2022" name="Microbiol. Resour. Announc.">
        <title>Metagenome Sequencing to Explore Phylogenomics of Terrestrial Cyanobacteria.</title>
        <authorList>
            <person name="Ward R.D."/>
            <person name="Stajich J.E."/>
            <person name="Johansen J.R."/>
            <person name="Huntemann M."/>
            <person name="Clum A."/>
            <person name="Foster B."/>
            <person name="Foster B."/>
            <person name="Roux S."/>
            <person name="Palaniappan K."/>
            <person name="Varghese N."/>
            <person name="Mukherjee S."/>
            <person name="Reddy T.B.K."/>
            <person name="Daum C."/>
            <person name="Copeland A."/>
            <person name="Chen I.A."/>
            <person name="Ivanova N.N."/>
            <person name="Kyrpides N.C."/>
            <person name="Shapiro N."/>
            <person name="Eloe-Fadrosh E.A."/>
            <person name="Pietrasiak N."/>
        </authorList>
    </citation>
    <scope>NUCLEOTIDE SEQUENCE</scope>
    <source>
        <strain evidence="10">HA4357-MV3</strain>
    </source>
</reference>